<feature type="compositionally biased region" description="Polar residues" evidence="3">
    <location>
        <begin position="1162"/>
        <end position="1174"/>
    </location>
</feature>
<gene>
    <name evidence="6" type="ORF">ALC57_06134</name>
</gene>
<reference evidence="6 7" key="1">
    <citation type="submission" date="2015-09" db="EMBL/GenBank/DDBJ databases">
        <title>Trachymyrmex cornetzi WGS genome.</title>
        <authorList>
            <person name="Nygaard S."/>
            <person name="Hu H."/>
            <person name="Boomsma J."/>
            <person name="Zhang G."/>
        </authorList>
    </citation>
    <scope>NUCLEOTIDE SEQUENCE [LARGE SCALE GENOMIC DNA]</scope>
    <source>
        <strain evidence="6">Tcor2-1</strain>
        <tissue evidence="6">Whole body</tissue>
    </source>
</reference>
<dbReference type="SUPFAM" id="SSF48065">
    <property type="entry name" value="DBL homology domain (DH-domain)"/>
    <property type="match status" value="1"/>
</dbReference>
<evidence type="ECO:0000256" key="2">
    <source>
        <dbReference type="ARBA" id="ARBA00022658"/>
    </source>
</evidence>
<dbReference type="Pfam" id="PF22697">
    <property type="entry name" value="SOS1_NGEF_PH"/>
    <property type="match status" value="1"/>
</dbReference>
<evidence type="ECO:0000313" key="7">
    <source>
        <dbReference type="Proteomes" id="UP000078492"/>
    </source>
</evidence>
<dbReference type="Gene3D" id="1.20.900.10">
    <property type="entry name" value="Dbl homology (DH) domain"/>
    <property type="match status" value="1"/>
</dbReference>
<dbReference type="InterPro" id="IPR000219">
    <property type="entry name" value="DH_dom"/>
</dbReference>
<evidence type="ECO:0000259" key="4">
    <source>
        <dbReference type="PROSITE" id="PS50003"/>
    </source>
</evidence>
<evidence type="ECO:0000259" key="5">
    <source>
        <dbReference type="PROSITE" id="PS50010"/>
    </source>
</evidence>
<dbReference type="InterPro" id="IPR011993">
    <property type="entry name" value="PH-like_dom_sf"/>
</dbReference>
<evidence type="ECO:0000313" key="6">
    <source>
        <dbReference type="EMBL" id="KYN21520.1"/>
    </source>
</evidence>
<proteinExistence type="predicted"/>
<name>A0A195E8H8_9HYME</name>
<feature type="region of interest" description="Disordered" evidence="3">
    <location>
        <begin position="27"/>
        <end position="54"/>
    </location>
</feature>
<dbReference type="FunFam" id="2.30.29.30:FF:000078">
    <property type="entry name" value="Guanine nucleotide exchange factor DBS"/>
    <property type="match status" value="1"/>
</dbReference>
<dbReference type="PROSITE" id="PS50010">
    <property type="entry name" value="DH_2"/>
    <property type="match status" value="1"/>
</dbReference>
<dbReference type="InterPro" id="IPR055251">
    <property type="entry name" value="SOS1_NGEF_PH"/>
</dbReference>
<feature type="compositionally biased region" description="Low complexity" evidence="3">
    <location>
        <begin position="1057"/>
        <end position="1068"/>
    </location>
</feature>
<dbReference type="SMART" id="SM00325">
    <property type="entry name" value="RhoGEF"/>
    <property type="match status" value="1"/>
</dbReference>
<dbReference type="SUPFAM" id="SSF50729">
    <property type="entry name" value="PH domain-like"/>
    <property type="match status" value="1"/>
</dbReference>
<sequence>MYISEEDSGDDGGCRLISVRQCVDVDEARETSRRSEERVNDDNDVKRRESDDGATTLEIDKQIVPSGIQRKVDDFVSPLKKPSREFRKNQSLKGPSRIIHDVHAFKGSRSASFVLSQEVYETTSETLEIINGRNTVEEDGHKTVVNPQYRDTLTRSIQASSRIEARRRVLRRSVSAPGTGEQTIPVDDSSRNQSDEVTKDTKEPTCVENSPLEESVPPSSNHVTDSVQTIRYRSKVESRSGRSQEFATKTEQLIARRIVPQVDLVRRTRASSFVIERKRHRPGSRAFSRSTEDLSQCTITSDASADGMRNCGSTVAGVDEEGGCILLGMRFLEDAPQIGLVSRQDGRCTRRDRERARILRRRRVNGRSASVPRLNEPVLICVIKRDIQTPACSQYALPLAIIRVTWTYRLIGRREILVLYHALRYKLRHLDKGSDLAEAASASGLRELARSLKQHLRGFGSRLEDRREYLEDTSRCCLLQDRAYEWAQEARLASERRSQQFLMARPPLPPEHFNEMMALAEKLGNEVLLEQCRIARNKCAEALEVARTTSAPGSPARRRSFTASESTSWDDTLAKRTSWDDSDSSASYACPMESVGSGGSGGRPVLDNIAELRESAEQLLDCSPPRTPPRSPAPRRLVKPPVNSHLHRSASIAPGMKAKKTILLIMREMIQTERDYVKSLEYIIENYIPELVREDIPQALRGQRNVIFGNVEKIYEFHSQHFLRELEQCEQSPMLVGQCFLRHINHRHKREKKFYLYALYNKNKPNSDSLMAEYGTSFFKQKQLELGDKMDLASYLLKPVQRMGKYALLLQQLVKAGTDLSEQLSGKEEKEEKEDGMKPMVEGEADLRAAEQMVRFQLRHGNDLLAMDSLRDCDVNVKEQGRLLRQNEFLVWQGKGKKCLRQVFLFEDLILFSKARRFPDRKNLDIYIYKHSIKTTDIGLTAVIADSPTKFEIWFRKRKPGDTYTLQCASEDIKKAWTEELSNLLWKQALRNREVRLAEMSSMGIGNKPCLDIRPSADQINDRSISVAQLSKTPRFRNSIAVSMTEDSSRCSRRPHSVISVSSSSSSGGSSGPPTTLNLGLDTSPRPHHRSTTLNSQCSVESGIIADISIVSDDGGDGTERSHWNSTLESPTSHLPTTSTPLQSPTSATAATVTPASSTDTNLTSYDQDMSINL</sequence>
<dbReference type="InterPro" id="IPR052231">
    <property type="entry name" value="Rho_GEF_signaling-related"/>
</dbReference>
<feature type="compositionally biased region" description="Polar residues" evidence="3">
    <location>
        <begin position="561"/>
        <end position="570"/>
    </location>
</feature>
<dbReference type="EMBL" id="KQ979440">
    <property type="protein sequence ID" value="KYN21520.1"/>
    <property type="molecule type" value="Genomic_DNA"/>
</dbReference>
<feature type="compositionally biased region" description="Basic and acidic residues" evidence="3">
    <location>
        <begin position="188"/>
        <end position="205"/>
    </location>
</feature>
<dbReference type="PANTHER" id="PTHR45845:SF3">
    <property type="entry name" value="PURATROPHIN-1-LIKE, ISOFORM A"/>
    <property type="match status" value="1"/>
</dbReference>
<dbReference type="Pfam" id="PF00621">
    <property type="entry name" value="RhoGEF"/>
    <property type="match status" value="1"/>
</dbReference>
<feature type="region of interest" description="Disordered" evidence="3">
    <location>
        <begin position="1044"/>
        <end position="1096"/>
    </location>
</feature>
<keyword evidence="1" id="KW-0597">Phosphoprotein</keyword>
<dbReference type="CDD" id="cd13242">
    <property type="entry name" value="PH_puratrophin-1"/>
    <property type="match status" value="1"/>
</dbReference>
<keyword evidence="2" id="KW-0344">Guanine-nucleotide releasing factor</keyword>
<feature type="domain" description="PH" evidence="4">
    <location>
        <begin position="876"/>
        <end position="986"/>
    </location>
</feature>
<dbReference type="Proteomes" id="UP000078492">
    <property type="component" value="Unassembled WGS sequence"/>
</dbReference>
<organism evidence="6 7">
    <name type="scientific">Trachymyrmex cornetzi</name>
    <dbReference type="NCBI Taxonomy" id="471704"/>
    <lineage>
        <taxon>Eukaryota</taxon>
        <taxon>Metazoa</taxon>
        <taxon>Ecdysozoa</taxon>
        <taxon>Arthropoda</taxon>
        <taxon>Hexapoda</taxon>
        <taxon>Insecta</taxon>
        <taxon>Pterygota</taxon>
        <taxon>Neoptera</taxon>
        <taxon>Endopterygota</taxon>
        <taxon>Hymenoptera</taxon>
        <taxon>Apocrita</taxon>
        <taxon>Aculeata</taxon>
        <taxon>Formicoidea</taxon>
        <taxon>Formicidae</taxon>
        <taxon>Myrmicinae</taxon>
        <taxon>Trachymyrmex</taxon>
    </lineage>
</organism>
<feature type="region of interest" description="Disordered" evidence="3">
    <location>
        <begin position="1110"/>
        <end position="1174"/>
    </location>
</feature>
<accession>A0A195E8H8</accession>
<dbReference type="CDD" id="cd00160">
    <property type="entry name" value="RhoGEF"/>
    <property type="match status" value="1"/>
</dbReference>
<dbReference type="InterPro" id="IPR001849">
    <property type="entry name" value="PH_domain"/>
</dbReference>
<feature type="region of interest" description="Disordered" evidence="3">
    <location>
        <begin position="618"/>
        <end position="648"/>
    </location>
</feature>
<evidence type="ECO:0000256" key="1">
    <source>
        <dbReference type="ARBA" id="ARBA00022553"/>
    </source>
</evidence>
<dbReference type="STRING" id="471704.A0A195E8H8"/>
<protein>
    <submittedName>
        <fullName evidence="6">Puratrophin-1</fullName>
    </submittedName>
</protein>
<feature type="compositionally biased region" description="Low complexity" evidence="3">
    <location>
        <begin position="1126"/>
        <end position="1161"/>
    </location>
</feature>
<keyword evidence="7" id="KW-1185">Reference proteome</keyword>
<dbReference type="Gene3D" id="2.30.29.30">
    <property type="entry name" value="Pleckstrin-homology domain (PH domain)/Phosphotyrosine-binding domain (PTB)"/>
    <property type="match status" value="1"/>
</dbReference>
<feature type="compositionally biased region" description="Basic and acidic residues" evidence="3">
    <location>
        <begin position="27"/>
        <end position="51"/>
    </location>
</feature>
<dbReference type="InterPro" id="IPR035899">
    <property type="entry name" value="DBL_dom_sf"/>
</dbReference>
<feature type="region of interest" description="Disordered" evidence="3">
    <location>
        <begin position="546"/>
        <end position="605"/>
    </location>
</feature>
<dbReference type="PANTHER" id="PTHR45845">
    <property type="entry name" value="RHO GUANINE NUCLEOTIDE EXCHANGE FACTOR-RELATED"/>
    <property type="match status" value="1"/>
</dbReference>
<feature type="domain" description="DH" evidence="5">
    <location>
        <begin position="661"/>
        <end position="864"/>
    </location>
</feature>
<feature type="region of interest" description="Disordered" evidence="3">
    <location>
        <begin position="171"/>
        <end position="228"/>
    </location>
</feature>
<evidence type="ECO:0000256" key="3">
    <source>
        <dbReference type="SAM" id="MobiDB-lite"/>
    </source>
</evidence>
<dbReference type="PROSITE" id="PS50003">
    <property type="entry name" value="PH_DOMAIN"/>
    <property type="match status" value="1"/>
</dbReference>
<dbReference type="GO" id="GO:0005085">
    <property type="term" value="F:guanyl-nucleotide exchange factor activity"/>
    <property type="evidence" value="ECO:0007669"/>
    <property type="project" value="UniProtKB-KW"/>
</dbReference>
<dbReference type="AlphaFoldDB" id="A0A195E8H8"/>
<dbReference type="SMART" id="SM00233">
    <property type="entry name" value="PH"/>
    <property type="match status" value="1"/>
</dbReference>
<feature type="compositionally biased region" description="Polar residues" evidence="3">
    <location>
        <begin position="217"/>
        <end position="228"/>
    </location>
</feature>